<organism evidence="1 2">
    <name type="scientific">Pseudenterobacter timonensis</name>
    <dbReference type="NCBI Taxonomy" id="1755099"/>
    <lineage>
        <taxon>Bacteria</taxon>
        <taxon>Pseudomonadati</taxon>
        <taxon>Pseudomonadota</taxon>
        <taxon>Gammaproteobacteria</taxon>
        <taxon>Enterobacterales</taxon>
        <taxon>Enterobacteriaceae</taxon>
        <taxon>Pseudenterobacter</taxon>
    </lineage>
</organism>
<accession>A0AAE4DJR5</accession>
<dbReference type="RefSeq" id="WP_126297212.1">
    <property type="nucleotide sequence ID" value="NZ_JAQGEC010000001.1"/>
</dbReference>
<protein>
    <submittedName>
        <fullName evidence="1">Uncharacterized protein</fullName>
    </submittedName>
</protein>
<name>A0AAE4DJR5_9ENTR</name>
<sequence>MPKLTISQPGARTALKVISDRRDHALIEKVALLVIEHGRCRDMTDQALAMQAILDTLRPGWSREHFVETLNGLPTSVMGDKLFITKRS</sequence>
<reference evidence="1" key="1">
    <citation type="submission" date="2022-12" db="EMBL/GenBank/DDBJ databases">
        <title>NDM-1 containing novel ST 2018 Pseudenterobacter timonensis.</title>
        <authorList>
            <person name="Halder G."/>
            <person name="Mandal S."/>
            <person name="Dutta S."/>
        </authorList>
    </citation>
    <scope>NUCLEOTIDE SEQUENCE</scope>
    <source>
        <strain evidence="1">CNCI147</strain>
    </source>
</reference>
<evidence type="ECO:0000313" key="1">
    <source>
        <dbReference type="EMBL" id="MDR9888829.1"/>
    </source>
</evidence>
<dbReference type="AlphaFoldDB" id="A0AAE4DJR5"/>
<gene>
    <name evidence="1" type="ORF">O7047_01055</name>
</gene>
<proteinExistence type="predicted"/>
<comment type="caution">
    <text evidence="1">The sequence shown here is derived from an EMBL/GenBank/DDBJ whole genome shotgun (WGS) entry which is preliminary data.</text>
</comment>
<evidence type="ECO:0000313" key="2">
    <source>
        <dbReference type="Proteomes" id="UP001248822"/>
    </source>
</evidence>
<dbReference type="Proteomes" id="UP001248822">
    <property type="component" value="Unassembled WGS sequence"/>
</dbReference>
<dbReference type="EMBL" id="JAQGEC010000001">
    <property type="protein sequence ID" value="MDR9888829.1"/>
    <property type="molecule type" value="Genomic_DNA"/>
</dbReference>